<protein>
    <submittedName>
        <fullName evidence="1">Uncharacterized protein</fullName>
    </submittedName>
</protein>
<accession>A0AAD5N087</accession>
<dbReference type="AlphaFoldDB" id="A0AAD5N087"/>
<reference evidence="1" key="1">
    <citation type="submission" date="2021-06" db="EMBL/GenBank/DDBJ databases">
        <title>Parelaphostrongylus tenuis whole genome reference sequence.</title>
        <authorList>
            <person name="Garwood T.J."/>
            <person name="Larsen P.A."/>
            <person name="Fountain-Jones N.M."/>
            <person name="Garbe J.R."/>
            <person name="Macchietto M.G."/>
            <person name="Kania S.A."/>
            <person name="Gerhold R.W."/>
            <person name="Richards J.E."/>
            <person name="Wolf T.M."/>
        </authorList>
    </citation>
    <scope>NUCLEOTIDE SEQUENCE</scope>
    <source>
        <strain evidence="1">MNPRO001-30</strain>
        <tissue evidence="1">Meninges</tissue>
    </source>
</reference>
<comment type="caution">
    <text evidence="1">The sequence shown here is derived from an EMBL/GenBank/DDBJ whole genome shotgun (WGS) entry which is preliminary data.</text>
</comment>
<keyword evidence="2" id="KW-1185">Reference proteome</keyword>
<dbReference type="EMBL" id="JAHQIW010003079">
    <property type="protein sequence ID" value="KAJ1357256.1"/>
    <property type="molecule type" value="Genomic_DNA"/>
</dbReference>
<evidence type="ECO:0000313" key="1">
    <source>
        <dbReference type="EMBL" id="KAJ1357256.1"/>
    </source>
</evidence>
<dbReference type="Proteomes" id="UP001196413">
    <property type="component" value="Unassembled WGS sequence"/>
</dbReference>
<organism evidence="1 2">
    <name type="scientific">Parelaphostrongylus tenuis</name>
    <name type="common">Meningeal worm</name>
    <dbReference type="NCBI Taxonomy" id="148309"/>
    <lineage>
        <taxon>Eukaryota</taxon>
        <taxon>Metazoa</taxon>
        <taxon>Ecdysozoa</taxon>
        <taxon>Nematoda</taxon>
        <taxon>Chromadorea</taxon>
        <taxon>Rhabditida</taxon>
        <taxon>Rhabditina</taxon>
        <taxon>Rhabditomorpha</taxon>
        <taxon>Strongyloidea</taxon>
        <taxon>Metastrongylidae</taxon>
        <taxon>Parelaphostrongylus</taxon>
    </lineage>
</organism>
<evidence type="ECO:0000313" key="2">
    <source>
        <dbReference type="Proteomes" id="UP001196413"/>
    </source>
</evidence>
<proteinExistence type="predicted"/>
<sequence>MDAARTVTRIGPYSNKIRINQFPEEHYHQKKDFSLYKVFFYEASITVERHLVSMEIDGLWGISYTTGSD</sequence>
<name>A0AAD5N087_PARTN</name>
<gene>
    <name evidence="1" type="ORF">KIN20_015362</name>
</gene>